<keyword evidence="3" id="KW-1185">Reference proteome</keyword>
<feature type="compositionally biased region" description="Polar residues" evidence="1">
    <location>
        <begin position="238"/>
        <end position="247"/>
    </location>
</feature>
<organism evidence="2 3">
    <name type="scientific">Imshaugia aleurites</name>
    <dbReference type="NCBI Taxonomy" id="172621"/>
    <lineage>
        <taxon>Eukaryota</taxon>
        <taxon>Fungi</taxon>
        <taxon>Dikarya</taxon>
        <taxon>Ascomycota</taxon>
        <taxon>Pezizomycotina</taxon>
        <taxon>Lecanoromycetes</taxon>
        <taxon>OSLEUM clade</taxon>
        <taxon>Lecanoromycetidae</taxon>
        <taxon>Lecanorales</taxon>
        <taxon>Lecanorineae</taxon>
        <taxon>Parmeliaceae</taxon>
        <taxon>Imshaugia</taxon>
    </lineage>
</organism>
<accession>A0A8H3J463</accession>
<dbReference type="AlphaFoldDB" id="A0A8H3J463"/>
<evidence type="ECO:0000313" key="3">
    <source>
        <dbReference type="Proteomes" id="UP000664534"/>
    </source>
</evidence>
<feature type="region of interest" description="Disordered" evidence="1">
    <location>
        <begin position="212"/>
        <end position="262"/>
    </location>
</feature>
<comment type="caution">
    <text evidence="2">The sequence shown here is derived from an EMBL/GenBank/DDBJ whole genome shotgun (WGS) entry which is preliminary data.</text>
</comment>
<feature type="compositionally biased region" description="Acidic residues" evidence="1">
    <location>
        <begin position="761"/>
        <end position="779"/>
    </location>
</feature>
<feature type="compositionally biased region" description="Low complexity" evidence="1">
    <location>
        <begin position="937"/>
        <end position="972"/>
    </location>
</feature>
<evidence type="ECO:0000313" key="2">
    <source>
        <dbReference type="EMBL" id="CAF9940365.1"/>
    </source>
</evidence>
<feature type="region of interest" description="Disordered" evidence="1">
    <location>
        <begin position="927"/>
        <end position="998"/>
    </location>
</feature>
<dbReference type="OrthoDB" id="5377166at2759"/>
<evidence type="ECO:0000256" key="1">
    <source>
        <dbReference type="SAM" id="MobiDB-lite"/>
    </source>
</evidence>
<sequence length="1024" mass="114000">MADSLFHQPSWMPLIKSSLFRQVMKKCSYVSPDTKCSIIYGPEPAVFNDGQTLASTHYQVDACLWEGDTFIDGATFLMPSKLPEVGSECYSVYLDDTTGVHHVTPRKAYLRTWKRKARNTPPTKYHWDSSVAQPRIVRDVVRQIQFGIFGKRKARNTPPMKYLWDSSVAQPRPIREIVRQIQFGMFGQENEVDEFGPAHDEAAENQISLASSSMSTSLDDDSNGTISALAGSDKSRRPSTGSQGSEISTSTVPTSPASSTSLTLPFDKSTLIDLPKFSIAPGKASHVIEALTLERPKHNEPEKIDDLDTTAVRRLSRDLSISYRQLKQWGVLQDLESPCLEDDPPRSGLTMTNDGQIIVAKDASNEAQSSLTSPQPVVNTPPFAPECTGPQSLNGTTMSVPLRLGSSIPVDAINAINTEFYRLWNEGISGRCWVPGQDEDEVQNLAVVNIVPLFGALPADILVVVNDFNKIVANLWAEGHPKRLLVQGSDDHHLINELAARNLEWSYFGSFLKNNAGRTTANELTTQHRKTLEEAPSSFEWYLQNLGGDGQYRKHRSVEVTNVDENNRSKHDSCEDTSFHHLNFNNDRVSERNYTPAEVSFWAASTTITKRLMPCAEQCHVHRVKVITSQAFKRVDPVMYTGTNIEALRSLTGSAMRDAATSEVEVVYEAFGTWTQDNYTMEDLEPRVVSADHGDYYEHSESGLYNYPQRPYYINDEHAEHSLCNVNDPQSSNPSMSRVRSGYEQKFSNLGPDRGVKSPADDDDDDENVSEAETDIEDELCFEREPIHHQSTRQIDETSIVGESSEDTPEEAILLGSDVSAGDSQNQSVWNEFMHTEAQHRLAYWSSSPGRVMRGECDHSYIEDPETEEMERHPNLDWESLDMIADSAEQLNLAPRERDPGYPGYVFTLLGPGTLAQKLISGHRITTADVDSESDPIESSHSRNSSISSTNSSSEAGSAHTRSSSVSSISDLSFEDDKEQMEVEEVEESVSGEEDTLEPLSKDTLALVLLHFLEHFASEKTGIA</sequence>
<reference evidence="2" key="1">
    <citation type="submission" date="2021-03" db="EMBL/GenBank/DDBJ databases">
        <authorList>
            <person name="Tagirdzhanova G."/>
        </authorList>
    </citation>
    <scope>NUCLEOTIDE SEQUENCE</scope>
</reference>
<feature type="compositionally biased region" description="Acidic residues" evidence="1">
    <location>
        <begin position="973"/>
        <end position="997"/>
    </location>
</feature>
<protein>
    <submittedName>
        <fullName evidence="2">Uncharacterized protein</fullName>
    </submittedName>
</protein>
<gene>
    <name evidence="2" type="ORF">IMSHALPRED_001999</name>
</gene>
<feature type="compositionally biased region" description="Low complexity" evidence="1">
    <location>
        <begin position="248"/>
        <end position="262"/>
    </location>
</feature>
<feature type="compositionally biased region" description="Polar residues" evidence="1">
    <location>
        <begin position="724"/>
        <end position="738"/>
    </location>
</feature>
<feature type="region of interest" description="Disordered" evidence="1">
    <location>
        <begin position="723"/>
        <end position="779"/>
    </location>
</feature>
<proteinExistence type="predicted"/>
<dbReference type="EMBL" id="CAJPDT010000130">
    <property type="protein sequence ID" value="CAF9940365.1"/>
    <property type="molecule type" value="Genomic_DNA"/>
</dbReference>
<name>A0A8H3J463_9LECA</name>
<dbReference type="Proteomes" id="UP000664534">
    <property type="component" value="Unassembled WGS sequence"/>
</dbReference>